<dbReference type="Proteomes" id="UP000813385">
    <property type="component" value="Unassembled WGS sequence"/>
</dbReference>
<dbReference type="EMBL" id="JAGPXD010000001">
    <property type="protein sequence ID" value="KAH7376416.1"/>
    <property type="molecule type" value="Genomic_DNA"/>
</dbReference>
<reference evidence="1" key="1">
    <citation type="journal article" date="2021" name="Nat. Commun.">
        <title>Genetic determinants of endophytism in the Arabidopsis root mycobiome.</title>
        <authorList>
            <person name="Mesny F."/>
            <person name="Miyauchi S."/>
            <person name="Thiergart T."/>
            <person name="Pickel B."/>
            <person name="Atanasova L."/>
            <person name="Karlsson M."/>
            <person name="Huettel B."/>
            <person name="Barry K.W."/>
            <person name="Haridas S."/>
            <person name="Chen C."/>
            <person name="Bauer D."/>
            <person name="Andreopoulos W."/>
            <person name="Pangilinan J."/>
            <person name="LaButti K."/>
            <person name="Riley R."/>
            <person name="Lipzen A."/>
            <person name="Clum A."/>
            <person name="Drula E."/>
            <person name="Henrissat B."/>
            <person name="Kohler A."/>
            <person name="Grigoriev I.V."/>
            <person name="Martin F.M."/>
            <person name="Hacquard S."/>
        </authorList>
    </citation>
    <scope>NUCLEOTIDE SEQUENCE</scope>
    <source>
        <strain evidence="1">MPI-CAGE-AT-0016</strain>
    </source>
</reference>
<organism evidence="1 2">
    <name type="scientific">Plectosphaerella cucumerina</name>
    <dbReference type="NCBI Taxonomy" id="40658"/>
    <lineage>
        <taxon>Eukaryota</taxon>
        <taxon>Fungi</taxon>
        <taxon>Dikarya</taxon>
        <taxon>Ascomycota</taxon>
        <taxon>Pezizomycotina</taxon>
        <taxon>Sordariomycetes</taxon>
        <taxon>Hypocreomycetidae</taxon>
        <taxon>Glomerellales</taxon>
        <taxon>Plectosphaerellaceae</taxon>
        <taxon>Plectosphaerella</taxon>
    </lineage>
</organism>
<protein>
    <submittedName>
        <fullName evidence="1">Uncharacterized protein</fullName>
    </submittedName>
</protein>
<comment type="caution">
    <text evidence="1">The sequence shown here is derived from an EMBL/GenBank/DDBJ whole genome shotgun (WGS) entry which is preliminary data.</text>
</comment>
<dbReference type="OrthoDB" id="4696185at2759"/>
<evidence type="ECO:0000313" key="1">
    <source>
        <dbReference type="EMBL" id="KAH7376416.1"/>
    </source>
</evidence>
<accession>A0A8K0TUL0</accession>
<dbReference type="AlphaFoldDB" id="A0A8K0TUL0"/>
<evidence type="ECO:0000313" key="2">
    <source>
        <dbReference type="Proteomes" id="UP000813385"/>
    </source>
</evidence>
<gene>
    <name evidence="1" type="ORF">B0T11DRAFT_272294</name>
</gene>
<keyword evidence="2" id="KW-1185">Reference proteome</keyword>
<name>A0A8K0TUL0_9PEZI</name>
<proteinExistence type="predicted"/>
<sequence length="70" mass="8079">MCTSKYILYSCGCKKETEFVQCEERQGTNIKCEKIDKAWEKDSPHYCSGHLVKPGSRLKYTDQNRGVAEE</sequence>